<protein>
    <submittedName>
        <fullName evidence="5">Homoprotocatechuate degradation operon regulator HpaR</fullName>
    </submittedName>
</protein>
<evidence type="ECO:0000256" key="3">
    <source>
        <dbReference type="ARBA" id="ARBA00023163"/>
    </source>
</evidence>
<comment type="caution">
    <text evidence="5">The sequence shown here is derived from an EMBL/GenBank/DDBJ whole genome shotgun (WGS) entry which is preliminary data.</text>
</comment>
<dbReference type="InterPro" id="IPR036390">
    <property type="entry name" value="WH_DNA-bd_sf"/>
</dbReference>
<dbReference type="InterPro" id="IPR012712">
    <property type="entry name" value="HpaR/FarR"/>
</dbReference>
<dbReference type="GO" id="GO:0003677">
    <property type="term" value="F:DNA binding"/>
    <property type="evidence" value="ECO:0007669"/>
    <property type="project" value="UniProtKB-KW"/>
</dbReference>
<dbReference type="PROSITE" id="PS01117">
    <property type="entry name" value="HTH_MARR_1"/>
    <property type="match status" value="1"/>
</dbReference>
<dbReference type="RefSeq" id="WP_308976591.1">
    <property type="nucleotide sequence ID" value="NZ_JAVIDL010000006.1"/>
</dbReference>
<keyword evidence="3" id="KW-0804">Transcription</keyword>
<organism evidence="5 6">
    <name type="scientific">Acinetobacter rudis</name>
    <dbReference type="NCBI Taxonomy" id="632955"/>
    <lineage>
        <taxon>Bacteria</taxon>
        <taxon>Pseudomonadati</taxon>
        <taxon>Pseudomonadota</taxon>
        <taxon>Gammaproteobacteria</taxon>
        <taxon>Moraxellales</taxon>
        <taxon>Moraxellaceae</taxon>
        <taxon>Acinetobacter</taxon>
    </lineage>
</organism>
<evidence type="ECO:0000259" key="4">
    <source>
        <dbReference type="PROSITE" id="PS50995"/>
    </source>
</evidence>
<dbReference type="GO" id="GO:0003700">
    <property type="term" value="F:DNA-binding transcription factor activity"/>
    <property type="evidence" value="ECO:0007669"/>
    <property type="project" value="InterPro"/>
</dbReference>
<evidence type="ECO:0000313" key="5">
    <source>
        <dbReference type="EMBL" id="MDQ8934986.1"/>
    </source>
</evidence>
<dbReference type="SMART" id="SM00347">
    <property type="entry name" value="HTH_MARR"/>
    <property type="match status" value="1"/>
</dbReference>
<name>A0AAW8J8F9_9GAMM</name>
<evidence type="ECO:0000313" key="6">
    <source>
        <dbReference type="Proteomes" id="UP001243844"/>
    </source>
</evidence>
<dbReference type="Gene3D" id="1.10.10.10">
    <property type="entry name" value="Winged helix-like DNA-binding domain superfamily/Winged helix DNA-binding domain"/>
    <property type="match status" value="1"/>
</dbReference>
<reference evidence="5" key="1">
    <citation type="submission" date="2023-08" db="EMBL/GenBank/DDBJ databases">
        <title>Emergence of clinically-relevant ST2 carbapenem-resistant Acinetobacter baumannii strains in hospital sewages in Zhejiang, East of China.</title>
        <authorList>
            <person name="Kaichao C."/>
            <person name="Zhang R."/>
        </authorList>
    </citation>
    <scope>NUCLEOTIDE SEQUENCE</scope>
    <source>
        <strain evidence="5">M-RB-37</strain>
    </source>
</reference>
<dbReference type="SUPFAM" id="SSF46785">
    <property type="entry name" value="Winged helix' DNA-binding domain"/>
    <property type="match status" value="1"/>
</dbReference>
<dbReference type="InterPro" id="IPR036388">
    <property type="entry name" value="WH-like_DNA-bd_sf"/>
</dbReference>
<dbReference type="GO" id="GO:0006950">
    <property type="term" value="P:response to stress"/>
    <property type="evidence" value="ECO:0007669"/>
    <property type="project" value="TreeGrafter"/>
</dbReference>
<dbReference type="EMBL" id="JAVIDL010000006">
    <property type="protein sequence ID" value="MDQ8934986.1"/>
    <property type="molecule type" value="Genomic_DNA"/>
</dbReference>
<keyword evidence="1" id="KW-0805">Transcription regulation</keyword>
<keyword evidence="2" id="KW-0238">DNA-binding</keyword>
<dbReference type="InterPro" id="IPR039422">
    <property type="entry name" value="MarR/SlyA-like"/>
</dbReference>
<dbReference type="GO" id="GO:0045892">
    <property type="term" value="P:negative regulation of DNA-templated transcription"/>
    <property type="evidence" value="ECO:0007669"/>
    <property type="project" value="InterPro"/>
</dbReference>
<evidence type="ECO:0000256" key="2">
    <source>
        <dbReference type="ARBA" id="ARBA00023125"/>
    </source>
</evidence>
<evidence type="ECO:0000256" key="1">
    <source>
        <dbReference type="ARBA" id="ARBA00023015"/>
    </source>
</evidence>
<dbReference type="InterPro" id="IPR023187">
    <property type="entry name" value="Tscrpt_reg_MarR-type_CS"/>
</dbReference>
<accession>A0AAW8J8F9</accession>
<dbReference type="NCBIfam" id="TIGR02337">
    <property type="entry name" value="HpaR"/>
    <property type="match status" value="1"/>
</dbReference>
<dbReference type="PANTHER" id="PTHR33164:SF13">
    <property type="entry name" value="4-HYDROXYPHENYLACETATE CATABOLISM PROTEIN"/>
    <property type="match status" value="1"/>
</dbReference>
<gene>
    <name evidence="5" type="primary">hpaR</name>
    <name evidence="5" type="ORF">RFH47_04455</name>
</gene>
<dbReference type="PANTHER" id="PTHR33164">
    <property type="entry name" value="TRANSCRIPTIONAL REGULATOR, MARR FAMILY"/>
    <property type="match status" value="1"/>
</dbReference>
<dbReference type="AlphaFoldDB" id="A0AAW8J8F9"/>
<proteinExistence type="predicted"/>
<dbReference type="Pfam" id="PF01047">
    <property type="entry name" value="MarR"/>
    <property type="match status" value="1"/>
</dbReference>
<feature type="domain" description="HTH marR-type" evidence="4">
    <location>
        <begin position="5"/>
        <end position="137"/>
    </location>
</feature>
<sequence length="139" mass="16171">MKTNQPSLTLALLEAREALMSHFRPELKEIGLTEQQWRIMRILAQDKELDTTTLAEKACLLKPSLTGITNRLIDIGLIDRRRSEQDQRIYYISLTDRGEKVFSNAVTRMEQCHTIIEEKIGEEKMLALFNLLKDIQNIR</sequence>
<dbReference type="PROSITE" id="PS50995">
    <property type="entry name" value="HTH_MARR_2"/>
    <property type="match status" value="1"/>
</dbReference>
<dbReference type="InterPro" id="IPR000835">
    <property type="entry name" value="HTH_MarR-typ"/>
</dbReference>
<dbReference type="Proteomes" id="UP001243844">
    <property type="component" value="Unassembled WGS sequence"/>
</dbReference>